<dbReference type="GO" id="GO:0009228">
    <property type="term" value="P:thiamine biosynthetic process"/>
    <property type="evidence" value="ECO:0007669"/>
    <property type="project" value="InterPro"/>
</dbReference>
<dbReference type="PaxDb" id="1123384-AJ81_07540"/>
<sequence length="315" mass="36248">MKKVWLVLLLACTISFAQQIVVVLDWYPNTNHTGLYVALEKGYFAQEGLNVSIVEPAKMSAEQMVASGNAHFGVSFQEFVTYARAQGLPVVSIAAVIQHNTSGFAWLRNSGISSPKDWEGKVYGAWGTEIEEVILKTIAKKYGIDWSKVKMQTVGQLDFVTGLRQRIFDFQWVFYGWEVIAAKLAGLDVEFLALKDIDETFDYYTPVLITSEKLIQQSPDLVRKFLRAVSKGYLYAMKNPEESAKILLKHAPELDERLVIESQRYLSSKYWEDSPKWGWQDEKIWRRFYAWMRENNLVPELQIEKAFTNEFLPSE</sequence>
<dbReference type="RefSeq" id="WP_031504234.1">
    <property type="nucleotide sequence ID" value="NC_022795.1"/>
</dbReference>
<name>A0A0X1KS88_9THEM</name>
<accession>A0A0X1KS88</accession>
<evidence type="ECO:0000259" key="2">
    <source>
        <dbReference type="Pfam" id="PF09084"/>
    </source>
</evidence>
<protein>
    <submittedName>
        <fullName evidence="3">Nitrate ABC transporter substrate-binding protein</fullName>
    </submittedName>
</protein>
<gene>
    <name evidence="3" type="ORF">AJ81_07540</name>
</gene>
<reference evidence="3 4" key="1">
    <citation type="submission" date="2014-01" db="EMBL/GenBank/DDBJ databases">
        <title>Genome sequencing of Thermotog hypogea.</title>
        <authorList>
            <person name="Zhang X."/>
            <person name="Alvare G."/>
            <person name="Fristensky B."/>
            <person name="Chen L."/>
            <person name="Suen T."/>
            <person name="Chen Q."/>
            <person name="Ma K."/>
        </authorList>
    </citation>
    <scope>NUCLEOTIDE SEQUENCE [LARGE SCALE GENOMIC DNA]</scope>
    <source>
        <strain evidence="3 4">DSM 11164</strain>
    </source>
</reference>
<dbReference type="PATRIC" id="fig|1123384.7.peg.1512"/>
<dbReference type="InterPro" id="IPR027939">
    <property type="entry name" value="NMT1/THI5"/>
</dbReference>
<dbReference type="OrthoDB" id="9815602at2"/>
<dbReference type="EMBL" id="CP007141">
    <property type="protein sequence ID" value="AJC74060.1"/>
    <property type="molecule type" value="Genomic_DNA"/>
</dbReference>
<dbReference type="KEGG" id="phy:AJ81_07540"/>
<dbReference type="Pfam" id="PF09084">
    <property type="entry name" value="NMT1"/>
    <property type="match status" value="1"/>
</dbReference>
<dbReference type="InterPro" id="IPR015168">
    <property type="entry name" value="SsuA/THI5"/>
</dbReference>
<keyword evidence="1" id="KW-0732">Signal</keyword>
<dbReference type="PANTHER" id="PTHR31528:SF3">
    <property type="entry name" value="THIAMINE BIOSYNTHESIS PROTEIN HI_0357-RELATED"/>
    <property type="match status" value="1"/>
</dbReference>
<dbReference type="AlphaFoldDB" id="A0A0X1KS88"/>
<feature type="domain" description="SsuA/THI5-like" evidence="2">
    <location>
        <begin position="29"/>
        <end position="242"/>
    </location>
</feature>
<dbReference type="Gene3D" id="3.40.190.10">
    <property type="entry name" value="Periplasmic binding protein-like II"/>
    <property type="match status" value="2"/>
</dbReference>
<evidence type="ECO:0000313" key="4">
    <source>
        <dbReference type="Proteomes" id="UP000077469"/>
    </source>
</evidence>
<dbReference type="Proteomes" id="UP000077469">
    <property type="component" value="Chromosome"/>
</dbReference>
<feature type="chain" id="PRO_5006945749" evidence="1">
    <location>
        <begin position="18"/>
        <end position="315"/>
    </location>
</feature>
<evidence type="ECO:0000313" key="3">
    <source>
        <dbReference type="EMBL" id="AJC74060.1"/>
    </source>
</evidence>
<dbReference type="SUPFAM" id="SSF53850">
    <property type="entry name" value="Periplasmic binding protein-like II"/>
    <property type="match status" value="1"/>
</dbReference>
<proteinExistence type="predicted"/>
<feature type="signal peptide" evidence="1">
    <location>
        <begin position="1"/>
        <end position="17"/>
    </location>
</feature>
<evidence type="ECO:0000256" key="1">
    <source>
        <dbReference type="SAM" id="SignalP"/>
    </source>
</evidence>
<dbReference type="PANTHER" id="PTHR31528">
    <property type="entry name" value="4-AMINO-5-HYDROXYMETHYL-2-METHYLPYRIMIDINE PHOSPHATE SYNTHASE THI11-RELATED"/>
    <property type="match status" value="1"/>
</dbReference>
<organism evidence="3 4">
    <name type="scientific">Pseudothermotoga hypogea DSM 11164 = NBRC 106472</name>
    <dbReference type="NCBI Taxonomy" id="1123384"/>
    <lineage>
        <taxon>Bacteria</taxon>
        <taxon>Thermotogati</taxon>
        <taxon>Thermotogota</taxon>
        <taxon>Thermotogae</taxon>
        <taxon>Thermotogales</taxon>
        <taxon>Thermotogaceae</taxon>
        <taxon>Pseudothermotoga</taxon>
    </lineage>
</organism>
<keyword evidence="4" id="KW-1185">Reference proteome</keyword>
<dbReference type="STRING" id="1123384.AJ81_07540"/>